<dbReference type="GO" id="GO:0003700">
    <property type="term" value="F:DNA-binding transcription factor activity"/>
    <property type="evidence" value="ECO:0007669"/>
    <property type="project" value="InterPro"/>
</dbReference>
<comment type="caution">
    <text evidence="2">The sequence shown here is derived from an EMBL/GenBank/DDBJ whole genome shotgun (WGS) entry which is preliminary data.</text>
</comment>
<proteinExistence type="predicted"/>
<reference evidence="2 3" key="1">
    <citation type="submission" date="2019-10" db="EMBL/GenBank/DDBJ databases">
        <title>A soil myxobacterium in the family Polyangiaceae.</title>
        <authorList>
            <person name="Li Y."/>
            <person name="Wang J."/>
        </authorList>
    </citation>
    <scope>NUCLEOTIDE SEQUENCE [LARGE SCALE GENOMIC DNA]</scope>
    <source>
        <strain evidence="2 3">DSM 14734</strain>
    </source>
</reference>
<dbReference type="EMBL" id="WJIE01000015">
    <property type="protein sequence ID" value="MRG97134.1"/>
    <property type="molecule type" value="Genomic_DNA"/>
</dbReference>
<dbReference type="Gene3D" id="1.10.1740.10">
    <property type="match status" value="1"/>
</dbReference>
<evidence type="ECO:0000313" key="2">
    <source>
        <dbReference type="EMBL" id="MRG97134.1"/>
    </source>
</evidence>
<protein>
    <recommendedName>
        <fullName evidence="4">Sigma-70 family RNA polymerase sigma factor</fullName>
    </recommendedName>
</protein>
<dbReference type="AlphaFoldDB" id="A0A6N7Q4D2"/>
<evidence type="ECO:0000256" key="1">
    <source>
        <dbReference type="SAM" id="MobiDB-lite"/>
    </source>
</evidence>
<dbReference type="GO" id="GO:0006352">
    <property type="term" value="P:DNA-templated transcription initiation"/>
    <property type="evidence" value="ECO:0007669"/>
    <property type="project" value="InterPro"/>
</dbReference>
<organism evidence="2 3">
    <name type="scientific">Polyangium spumosum</name>
    <dbReference type="NCBI Taxonomy" id="889282"/>
    <lineage>
        <taxon>Bacteria</taxon>
        <taxon>Pseudomonadati</taxon>
        <taxon>Myxococcota</taxon>
        <taxon>Polyangia</taxon>
        <taxon>Polyangiales</taxon>
        <taxon>Polyangiaceae</taxon>
        <taxon>Polyangium</taxon>
    </lineage>
</organism>
<sequence>MKYRPHPDGGDPYVDVSAEEINARRAFIREAALRYGVRIGDAEDIVQDVMIAACESARDCKIRGSARVPPEKTLEVFLRAVTWFRASNYRRRHRNRYEYTGDVDKLVGNIDPREAAEARDLLRAVARMRPKAANALLLALLGFTVAEAAKESGRNPSTHHRHVQELRRLLRKLGAEPAPKQAPRPGWKQRKRGR</sequence>
<evidence type="ECO:0008006" key="4">
    <source>
        <dbReference type="Google" id="ProtNLM"/>
    </source>
</evidence>
<keyword evidence="3" id="KW-1185">Reference proteome</keyword>
<dbReference type="Proteomes" id="UP000440224">
    <property type="component" value="Unassembled WGS sequence"/>
</dbReference>
<dbReference type="RefSeq" id="WP_153823915.1">
    <property type="nucleotide sequence ID" value="NZ_WJIE01000015.1"/>
</dbReference>
<evidence type="ECO:0000313" key="3">
    <source>
        <dbReference type="Proteomes" id="UP000440224"/>
    </source>
</evidence>
<gene>
    <name evidence="2" type="ORF">GF068_35185</name>
</gene>
<feature type="region of interest" description="Disordered" evidence="1">
    <location>
        <begin position="170"/>
        <end position="194"/>
    </location>
</feature>
<name>A0A6N7Q4D2_9BACT</name>
<dbReference type="OrthoDB" id="9811152at2"/>
<accession>A0A6N7Q4D2</accession>
<dbReference type="InterPro" id="IPR013325">
    <property type="entry name" value="RNA_pol_sigma_r2"/>
</dbReference>
<dbReference type="SUPFAM" id="SSF88946">
    <property type="entry name" value="Sigma2 domain of RNA polymerase sigma factors"/>
    <property type="match status" value="1"/>
</dbReference>